<dbReference type="Proteomes" id="UP000707451">
    <property type="component" value="Unassembled WGS sequence"/>
</dbReference>
<dbReference type="AlphaFoldDB" id="A0A9P8BSZ4"/>
<evidence type="ECO:0000313" key="1">
    <source>
        <dbReference type="EMBL" id="KAG9067045.1"/>
    </source>
</evidence>
<comment type="caution">
    <text evidence="1">The sequence shown here is derived from an EMBL/GenBank/DDBJ whole genome shotgun (WGS) entry which is preliminary data.</text>
</comment>
<sequence>MDLLTVSKFKTADYVVRWYAMACASHYGGELGQLRIRKAREETTNYIKTDMLSCTKRSSAQAVAEETVECELVCHL</sequence>
<accession>A0A9P8BSZ4</accession>
<dbReference type="EMBL" id="JAHRHY010000009">
    <property type="protein sequence ID" value="KAG9067045.1"/>
    <property type="molecule type" value="Genomic_DNA"/>
</dbReference>
<name>A0A9P8BSZ4_9FUNG</name>
<keyword evidence="2" id="KW-1185">Reference proteome</keyword>
<evidence type="ECO:0000313" key="2">
    <source>
        <dbReference type="Proteomes" id="UP000707451"/>
    </source>
</evidence>
<reference evidence="1" key="1">
    <citation type="submission" date="2021-06" db="EMBL/GenBank/DDBJ databases">
        <title>Genome Sequence of Mortierella hyaline Strain SCG-10, a Cold-Adapted, Nitrate-Reducing Fungus Isolated from Soil in Minnesota, USA.</title>
        <authorList>
            <person name="Aldossari N."/>
        </authorList>
    </citation>
    <scope>NUCLEOTIDE SEQUENCE</scope>
    <source>
        <strain evidence="1">SCG-10</strain>
    </source>
</reference>
<protein>
    <submittedName>
        <fullName evidence="1">Uncharacterized protein</fullName>
    </submittedName>
</protein>
<organism evidence="1 2">
    <name type="scientific">Linnemannia hyalina</name>
    <dbReference type="NCBI Taxonomy" id="64524"/>
    <lineage>
        <taxon>Eukaryota</taxon>
        <taxon>Fungi</taxon>
        <taxon>Fungi incertae sedis</taxon>
        <taxon>Mucoromycota</taxon>
        <taxon>Mortierellomycotina</taxon>
        <taxon>Mortierellomycetes</taxon>
        <taxon>Mortierellales</taxon>
        <taxon>Mortierellaceae</taxon>
        <taxon>Linnemannia</taxon>
    </lineage>
</organism>
<gene>
    <name evidence="1" type="ORF">KI688_012957</name>
</gene>
<proteinExistence type="predicted"/>